<keyword evidence="1" id="KW-0175">Coiled coil</keyword>
<dbReference type="InterPro" id="IPR020012">
    <property type="entry name" value="LysM_FimV"/>
</dbReference>
<evidence type="ECO:0000256" key="3">
    <source>
        <dbReference type="SAM" id="Phobius"/>
    </source>
</evidence>
<feature type="region of interest" description="Disordered" evidence="2">
    <location>
        <begin position="421"/>
        <end position="474"/>
    </location>
</feature>
<evidence type="ECO:0000313" key="6">
    <source>
        <dbReference type="EMBL" id="SHL88835.1"/>
    </source>
</evidence>
<feature type="compositionally biased region" description="Polar residues" evidence="2">
    <location>
        <begin position="464"/>
        <end position="474"/>
    </location>
</feature>
<keyword evidence="4" id="KW-0732">Signal</keyword>
<feature type="compositionally biased region" description="Basic and acidic residues" evidence="2">
    <location>
        <begin position="449"/>
        <end position="458"/>
    </location>
</feature>
<keyword evidence="7" id="KW-1185">Reference proteome</keyword>
<keyword evidence="3" id="KW-0472">Membrane</keyword>
<feature type="chain" id="PRO_5009925353" evidence="4">
    <location>
        <begin position="23"/>
        <end position="474"/>
    </location>
</feature>
<dbReference type="OrthoDB" id="5298707at2"/>
<name>A0A1M7EAP7_9GAMM</name>
<gene>
    <name evidence="6" type="ORF">SAMN05878437_0091</name>
</gene>
<feature type="transmembrane region" description="Helical" evidence="3">
    <location>
        <begin position="395"/>
        <end position="412"/>
    </location>
</feature>
<feature type="domain" description="FimV N-terminal" evidence="5">
    <location>
        <begin position="23"/>
        <end position="128"/>
    </location>
</feature>
<evidence type="ECO:0000256" key="4">
    <source>
        <dbReference type="SAM" id="SignalP"/>
    </source>
</evidence>
<feature type="coiled-coil region" evidence="1">
    <location>
        <begin position="300"/>
        <end position="348"/>
    </location>
</feature>
<feature type="signal peptide" evidence="4">
    <location>
        <begin position="1"/>
        <end position="22"/>
    </location>
</feature>
<dbReference type="Pfam" id="PF25800">
    <property type="entry name" value="FimV_N"/>
    <property type="match status" value="1"/>
</dbReference>
<dbReference type="InParanoid" id="A0A1M7EAP7"/>
<protein>
    <submittedName>
        <fullName evidence="6">Pilus assembly protein FimV</fullName>
    </submittedName>
</protein>
<proteinExistence type="predicted"/>
<dbReference type="AlphaFoldDB" id="A0A1M7EAP7"/>
<sequence>MKQSFALATLVTLTLASPIAYALGLGQPAVHSYLHAPLNVSIPLVDADQYDPGQLRVRVAGRPAFQAVGLEWNALAAGVRAEVHAGSDTPEVRLTSTAPATTPWLDLLLTLSSPDGDVTQNVTLLFDPSVNAHQGDAAENTVDPSGARALVAGIDSTASSTRVHNGDTLWSVAERLKPASASIEQVMLALVAANPGAFPSGNINGLNAGFELSVPTTAQMLSRRKAQAAQTIDYMNTAWRIRGPNGPVHVPLGPSGTAGPPSAEPEEEAQAEAAATSPALNSEALDVAKALGQGAAASELEQDQATLERIIGQRDRLREEVSQLKAEMSQLTDELALQEVELARQEMRGATPLPALPAEEGTAVPDGSAENTAVSPPASELAIAGRGMMAIASEYRWPLAGAALLLLVLLVWQCRRRPLSSAPEAWHDEADDSDDAMLGRSQAAGLASSRRDEQRGTEEVAFGPSSQDNTRSTS</sequence>
<keyword evidence="3" id="KW-1133">Transmembrane helix</keyword>
<evidence type="ECO:0000259" key="5">
    <source>
        <dbReference type="Pfam" id="PF25800"/>
    </source>
</evidence>
<dbReference type="RefSeq" id="WP_079550377.1">
    <property type="nucleotide sequence ID" value="NZ_LT670847.1"/>
</dbReference>
<evidence type="ECO:0000256" key="2">
    <source>
        <dbReference type="SAM" id="MobiDB-lite"/>
    </source>
</evidence>
<dbReference type="InterPro" id="IPR057840">
    <property type="entry name" value="FimV_N"/>
</dbReference>
<feature type="region of interest" description="Disordered" evidence="2">
    <location>
        <begin position="248"/>
        <end position="277"/>
    </location>
</feature>
<reference evidence="6 7" key="1">
    <citation type="submission" date="2016-11" db="EMBL/GenBank/DDBJ databases">
        <authorList>
            <person name="Jaros S."/>
            <person name="Januszkiewicz K."/>
            <person name="Wedrychowicz H."/>
        </authorList>
    </citation>
    <scope>NUCLEOTIDE SEQUENCE [LARGE SCALE GENOMIC DNA]</scope>
    <source>
        <strain evidence="6 7">ACAM 12</strain>
    </source>
</reference>
<accession>A0A1M7EAP7</accession>
<dbReference type="NCBIfam" id="TIGR03505">
    <property type="entry name" value="FimV_core"/>
    <property type="match status" value="1"/>
</dbReference>
<evidence type="ECO:0000256" key="1">
    <source>
        <dbReference type="SAM" id="Coils"/>
    </source>
</evidence>
<dbReference type="EMBL" id="LT670847">
    <property type="protein sequence ID" value="SHL88835.1"/>
    <property type="molecule type" value="Genomic_DNA"/>
</dbReference>
<dbReference type="Proteomes" id="UP000190911">
    <property type="component" value="Chromosome I"/>
</dbReference>
<keyword evidence="3" id="KW-0812">Transmembrane</keyword>
<organism evidence="6 7">
    <name type="scientific">Vreelandella subglaciescola</name>
    <dbReference type="NCBI Taxonomy" id="29571"/>
    <lineage>
        <taxon>Bacteria</taxon>
        <taxon>Pseudomonadati</taxon>
        <taxon>Pseudomonadota</taxon>
        <taxon>Gammaproteobacteria</taxon>
        <taxon>Oceanospirillales</taxon>
        <taxon>Halomonadaceae</taxon>
        <taxon>Vreelandella</taxon>
    </lineage>
</organism>
<dbReference type="STRING" id="29571.SAMN05878437_0091"/>
<evidence type="ECO:0000313" key="7">
    <source>
        <dbReference type="Proteomes" id="UP000190911"/>
    </source>
</evidence>